<evidence type="ECO:0000313" key="8">
    <source>
        <dbReference type="Proteomes" id="UP000287853"/>
    </source>
</evidence>
<sequence length="671" mass="75267">MTLSRSDTGRCNPPFLPQNLLPGFLFMSGFSFLLVLISQYSYLLFHTLAEFFSIVVAIIMFVVTWYTYTFSKNNFLMYLGCGYTWIALLDFLHTLIYKGMAIFPVITSKNPAIQFCLASRALEALLLLTAPIFLVRSLNRHFVMGLFVLVTVLLIALVFSGFFPDAYQNGVGLTPFKVYSDYLIITIMTGAGLFLFCRRTLLSPRIYRIMLAGIVLAIGADLAFIFYVDVYGLSNLIGHLFRLYSFWLIYEAIIHTTLREPFTVLARDANVYHAIPQATVLLDQDGRLRQANKAACLEIGLEESELVGRDCHALFHPVHLSRRSCPVCRALHIGAELPPTELKLNNERGWRKFTLSSVDTGGGGKGVVQVSTDISKRKMVEAELEATLHNLDRKVAQRTRELHSKVVELEQARDHLVANEKMASLGRLVAGFAHEINTPIGIAVGAASQLQDAANEIKQMLAFEEVDENELEEVLGIIAEGTGLTLTNLRRAADLVQRFKRSSVDRTSEELRHFCVRELIEDVLVSLHNTLKKTKVKVTVECPKELRIISVPGLIEQVLVNLIQNSLIHGFDNGALRGEIHIFCRSQDTFHMEYQDNGKGMSSETLEHLFEPFYTTKRGSGSGLGMYISYNLVQRHHGILYCESELGQGVWFALNLPLGTMVDLEEAALQN</sequence>
<dbReference type="Gene3D" id="1.10.287.130">
    <property type="match status" value="1"/>
</dbReference>
<dbReference type="GO" id="GO:0000155">
    <property type="term" value="F:phosphorelay sensor kinase activity"/>
    <property type="evidence" value="ECO:0007669"/>
    <property type="project" value="InterPro"/>
</dbReference>
<comment type="caution">
    <text evidence="7">The sequence shown here is derived from an EMBL/GenBank/DDBJ whole genome shotgun (WGS) entry which is preliminary data.</text>
</comment>
<dbReference type="Pfam" id="PF08448">
    <property type="entry name" value="PAS_4"/>
    <property type="match status" value="1"/>
</dbReference>
<dbReference type="Gene3D" id="3.30.450.20">
    <property type="entry name" value="PAS domain"/>
    <property type="match status" value="1"/>
</dbReference>
<dbReference type="Gene3D" id="3.30.565.10">
    <property type="entry name" value="Histidine kinase-like ATPase, C-terminal domain"/>
    <property type="match status" value="1"/>
</dbReference>
<dbReference type="SUPFAM" id="SSF55785">
    <property type="entry name" value="PYP-like sensor domain (PAS domain)"/>
    <property type="match status" value="1"/>
</dbReference>
<dbReference type="PANTHER" id="PTHR43065">
    <property type="entry name" value="SENSOR HISTIDINE KINASE"/>
    <property type="match status" value="1"/>
</dbReference>
<feature type="transmembrane region" description="Helical" evidence="4">
    <location>
        <begin position="178"/>
        <end position="197"/>
    </location>
</feature>
<protein>
    <recommendedName>
        <fullName evidence="2">histidine kinase</fullName>
        <ecNumber evidence="2">2.7.13.3</ecNumber>
    </recommendedName>
</protein>
<feature type="transmembrane region" description="Helical" evidence="4">
    <location>
        <begin position="75"/>
        <end position="97"/>
    </location>
</feature>
<dbReference type="PROSITE" id="PS50112">
    <property type="entry name" value="PAS"/>
    <property type="match status" value="1"/>
</dbReference>
<keyword evidence="4" id="KW-1133">Transmembrane helix</keyword>
<evidence type="ECO:0000259" key="6">
    <source>
        <dbReference type="PROSITE" id="PS50112"/>
    </source>
</evidence>
<gene>
    <name evidence="7" type="ORF">H206_01020</name>
</gene>
<evidence type="ECO:0000256" key="1">
    <source>
        <dbReference type="ARBA" id="ARBA00000085"/>
    </source>
</evidence>
<dbReference type="PRINTS" id="PR00344">
    <property type="entry name" value="BCTRLSENSOR"/>
</dbReference>
<dbReference type="SUPFAM" id="SSF55874">
    <property type="entry name" value="ATPase domain of HSP90 chaperone/DNA topoisomerase II/histidine kinase"/>
    <property type="match status" value="1"/>
</dbReference>
<dbReference type="InterPro" id="IPR035965">
    <property type="entry name" value="PAS-like_dom_sf"/>
</dbReference>
<feature type="transmembrane region" description="Helical" evidence="4">
    <location>
        <begin position="142"/>
        <end position="163"/>
    </location>
</feature>
<feature type="transmembrane region" description="Helical" evidence="4">
    <location>
        <begin position="117"/>
        <end position="135"/>
    </location>
</feature>
<dbReference type="AlphaFoldDB" id="A0A3S3QTL0"/>
<evidence type="ECO:0000256" key="4">
    <source>
        <dbReference type="SAM" id="Phobius"/>
    </source>
</evidence>
<evidence type="ECO:0000313" key="7">
    <source>
        <dbReference type="EMBL" id="RWX47401.1"/>
    </source>
</evidence>
<organism evidence="7 8">
    <name type="scientific">Candidatus Electrothrix aarhusensis</name>
    <dbReference type="NCBI Taxonomy" id="1859131"/>
    <lineage>
        <taxon>Bacteria</taxon>
        <taxon>Pseudomonadati</taxon>
        <taxon>Thermodesulfobacteriota</taxon>
        <taxon>Desulfobulbia</taxon>
        <taxon>Desulfobulbales</taxon>
        <taxon>Desulfobulbaceae</taxon>
        <taxon>Candidatus Electrothrix</taxon>
    </lineage>
</organism>
<dbReference type="InterPro" id="IPR003661">
    <property type="entry name" value="HisK_dim/P_dom"/>
</dbReference>
<feature type="transmembrane region" description="Helical" evidence="4">
    <location>
        <begin position="48"/>
        <end position="68"/>
    </location>
</feature>
<dbReference type="Proteomes" id="UP000287853">
    <property type="component" value="Unassembled WGS sequence"/>
</dbReference>
<dbReference type="InterPro" id="IPR033425">
    <property type="entry name" value="MASE3"/>
</dbReference>
<dbReference type="SMART" id="SM00387">
    <property type="entry name" value="HATPase_c"/>
    <property type="match status" value="1"/>
</dbReference>
<feature type="domain" description="PAS" evidence="6">
    <location>
        <begin position="271"/>
        <end position="317"/>
    </location>
</feature>
<evidence type="ECO:0000256" key="3">
    <source>
        <dbReference type="ARBA" id="ARBA00022553"/>
    </source>
</evidence>
<dbReference type="InterPro" id="IPR036890">
    <property type="entry name" value="HATPase_C_sf"/>
</dbReference>
<keyword evidence="8" id="KW-1185">Reference proteome</keyword>
<proteinExistence type="predicted"/>
<dbReference type="PANTHER" id="PTHR43065:SF47">
    <property type="match status" value="1"/>
</dbReference>
<feature type="domain" description="Histidine kinase" evidence="5">
    <location>
        <begin position="431"/>
        <end position="660"/>
    </location>
</feature>
<evidence type="ECO:0000259" key="5">
    <source>
        <dbReference type="PROSITE" id="PS50109"/>
    </source>
</evidence>
<dbReference type="EC" id="2.7.13.3" evidence="2"/>
<keyword evidence="3" id="KW-0597">Phosphoprotein</keyword>
<dbReference type="InterPro" id="IPR005467">
    <property type="entry name" value="His_kinase_dom"/>
</dbReference>
<name>A0A3S3QTL0_9BACT</name>
<keyword evidence="4" id="KW-0812">Transmembrane</keyword>
<reference evidence="7 8" key="1">
    <citation type="submission" date="2017-01" db="EMBL/GenBank/DDBJ databases">
        <title>The cable genome- insights into the physiology and evolution of filamentous bacteria capable of sulfide oxidation via long distance electron transfer.</title>
        <authorList>
            <person name="Schreiber L."/>
            <person name="Bjerg J.T."/>
            <person name="Boggild A."/>
            <person name="Van De Vossenberg J."/>
            <person name="Meysman F."/>
            <person name="Nielsen L.P."/>
            <person name="Schramm A."/>
            <person name="Kjeldsen K.U."/>
        </authorList>
    </citation>
    <scope>NUCLEOTIDE SEQUENCE [LARGE SCALE GENOMIC DNA]</scope>
    <source>
        <strain evidence="7">MCF</strain>
    </source>
</reference>
<dbReference type="PROSITE" id="PS50109">
    <property type="entry name" value="HIS_KIN"/>
    <property type="match status" value="1"/>
</dbReference>
<accession>A0A3S3QTL0</accession>
<dbReference type="InterPro" id="IPR013656">
    <property type="entry name" value="PAS_4"/>
</dbReference>
<comment type="catalytic activity">
    <reaction evidence="1">
        <text>ATP + protein L-histidine = ADP + protein N-phospho-L-histidine.</text>
        <dbReference type="EC" id="2.7.13.3"/>
    </reaction>
</comment>
<feature type="transmembrane region" description="Helical" evidence="4">
    <location>
        <begin position="209"/>
        <end position="228"/>
    </location>
</feature>
<dbReference type="InterPro" id="IPR036097">
    <property type="entry name" value="HisK_dim/P_sf"/>
</dbReference>
<dbReference type="InterPro" id="IPR000014">
    <property type="entry name" value="PAS"/>
</dbReference>
<feature type="transmembrane region" description="Helical" evidence="4">
    <location>
        <begin position="20"/>
        <end position="42"/>
    </location>
</feature>
<dbReference type="SUPFAM" id="SSF47384">
    <property type="entry name" value="Homodimeric domain of signal transducing histidine kinase"/>
    <property type="match status" value="1"/>
</dbReference>
<dbReference type="NCBIfam" id="TIGR00229">
    <property type="entry name" value="sensory_box"/>
    <property type="match status" value="1"/>
</dbReference>
<evidence type="ECO:0000256" key="2">
    <source>
        <dbReference type="ARBA" id="ARBA00012438"/>
    </source>
</evidence>
<dbReference type="CDD" id="cd00130">
    <property type="entry name" value="PAS"/>
    <property type="match status" value="1"/>
</dbReference>
<dbReference type="EMBL" id="MTKO01000034">
    <property type="protein sequence ID" value="RWX47401.1"/>
    <property type="molecule type" value="Genomic_DNA"/>
</dbReference>
<dbReference type="Pfam" id="PF02518">
    <property type="entry name" value="HATPase_c"/>
    <property type="match status" value="1"/>
</dbReference>
<dbReference type="SMART" id="SM00091">
    <property type="entry name" value="PAS"/>
    <property type="match status" value="1"/>
</dbReference>
<dbReference type="InterPro" id="IPR003594">
    <property type="entry name" value="HATPase_dom"/>
</dbReference>
<dbReference type="Pfam" id="PF17159">
    <property type="entry name" value="MASE3"/>
    <property type="match status" value="1"/>
</dbReference>
<dbReference type="InterPro" id="IPR004358">
    <property type="entry name" value="Sig_transdc_His_kin-like_C"/>
</dbReference>
<keyword evidence="4" id="KW-0472">Membrane</keyword>
<dbReference type="CDD" id="cd00082">
    <property type="entry name" value="HisKA"/>
    <property type="match status" value="1"/>
</dbReference>